<dbReference type="GO" id="GO:0009982">
    <property type="term" value="F:pseudouridine synthase activity"/>
    <property type="evidence" value="ECO:0007669"/>
    <property type="project" value="InterPro"/>
</dbReference>
<dbReference type="GO" id="GO:0003723">
    <property type="term" value="F:RNA binding"/>
    <property type="evidence" value="ECO:0007669"/>
    <property type="project" value="InterPro"/>
</dbReference>
<dbReference type="CDD" id="cd02869">
    <property type="entry name" value="PseudoU_synth_RluA_like"/>
    <property type="match status" value="1"/>
</dbReference>
<dbReference type="PANTHER" id="PTHR21600">
    <property type="entry name" value="MITOCHONDRIAL RNA PSEUDOURIDINE SYNTHASE"/>
    <property type="match status" value="1"/>
</dbReference>
<reference evidence="3 4" key="1">
    <citation type="submission" date="2016-10" db="EMBL/GenBank/DDBJ databases">
        <authorList>
            <person name="de Groot N.N."/>
        </authorList>
    </citation>
    <scope>NUCLEOTIDE SEQUENCE [LARGE SCALE GENOMIC DNA]</scope>
    <source>
        <strain>GEY</strain>
        <strain evidence="4">DSM 9560</strain>
    </source>
</reference>
<dbReference type="Gene3D" id="3.30.2350.10">
    <property type="entry name" value="Pseudouridine synthase"/>
    <property type="match status" value="1"/>
</dbReference>
<protein>
    <submittedName>
        <fullName evidence="3">23S rRNA pseudouridine955/2504/2580 synthase</fullName>
    </submittedName>
</protein>
<dbReference type="EMBL" id="FONY01000009">
    <property type="protein sequence ID" value="SFE89414.1"/>
    <property type="molecule type" value="Genomic_DNA"/>
</dbReference>
<organism evidence="3 4">
    <name type="scientific">Thermoflexibacter ruber</name>
    <dbReference type="NCBI Taxonomy" id="1003"/>
    <lineage>
        <taxon>Bacteria</taxon>
        <taxon>Pseudomonadati</taxon>
        <taxon>Bacteroidota</taxon>
        <taxon>Cytophagia</taxon>
        <taxon>Cytophagales</taxon>
        <taxon>Thermoflexibacteraceae</taxon>
        <taxon>Thermoflexibacter</taxon>
    </lineage>
</organism>
<dbReference type="SUPFAM" id="SSF55120">
    <property type="entry name" value="Pseudouridine synthase"/>
    <property type="match status" value="1"/>
</dbReference>
<dbReference type="InterPro" id="IPR050188">
    <property type="entry name" value="RluA_PseudoU_synthase"/>
</dbReference>
<feature type="domain" description="Pseudouridine synthase RsuA/RluA-like" evidence="2">
    <location>
        <begin position="16"/>
        <end position="161"/>
    </location>
</feature>
<evidence type="ECO:0000256" key="1">
    <source>
        <dbReference type="ARBA" id="ARBA00010876"/>
    </source>
</evidence>
<dbReference type="STRING" id="1003.SAMN04488541_100966"/>
<dbReference type="InterPro" id="IPR020103">
    <property type="entry name" value="PsdUridine_synth_cat_dom_sf"/>
</dbReference>
<dbReference type="Proteomes" id="UP000199513">
    <property type="component" value="Unassembled WGS sequence"/>
</dbReference>
<dbReference type="PANTHER" id="PTHR21600:SF44">
    <property type="entry name" value="RIBOSOMAL LARGE SUBUNIT PSEUDOURIDINE SYNTHASE D"/>
    <property type="match status" value="1"/>
</dbReference>
<dbReference type="OrthoDB" id="9807829at2"/>
<evidence type="ECO:0000259" key="2">
    <source>
        <dbReference type="Pfam" id="PF00849"/>
    </source>
</evidence>
<dbReference type="AlphaFoldDB" id="A0A1I2E8T9"/>
<evidence type="ECO:0000313" key="3">
    <source>
        <dbReference type="EMBL" id="SFE89414.1"/>
    </source>
</evidence>
<name>A0A1I2E8T9_9BACT</name>
<dbReference type="GO" id="GO:0140098">
    <property type="term" value="F:catalytic activity, acting on RNA"/>
    <property type="evidence" value="ECO:0007669"/>
    <property type="project" value="UniProtKB-ARBA"/>
</dbReference>
<gene>
    <name evidence="3" type="ORF">SAMN04488541_100966</name>
</gene>
<sequence>MKSFDFKEAIIFENDNYLIINKPPHISTLDERTLDAKGISIIRMVKKHYPDAQIAHRLDKETSGALAVAKNPEAYRHLAIQFEKRQVEKIYHAVSTGIHDFQGIMVDLPILPLPIGIVKIDRSKGKEATTIFNTKEVFKKHTLVECMPLTGRMHQIRIHISCLGASIVSDVQYGGKMLFLSEIKRGFNLKKDTEEQPLISRVALHAYSLAFKDLNDEIISATAPYPKDMNALLKQLRNNL</sequence>
<dbReference type="Pfam" id="PF00849">
    <property type="entry name" value="PseudoU_synth_2"/>
    <property type="match status" value="1"/>
</dbReference>
<comment type="similarity">
    <text evidence="1">Belongs to the pseudouridine synthase RluA family.</text>
</comment>
<proteinExistence type="inferred from homology"/>
<dbReference type="RefSeq" id="WP_091542206.1">
    <property type="nucleotide sequence ID" value="NZ_FONY01000009.1"/>
</dbReference>
<dbReference type="InterPro" id="IPR006145">
    <property type="entry name" value="PsdUridine_synth_RsuA/RluA"/>
</dbReference>
<evidence type="ECO:0000313" key="4">
    <source>
        <dbReference type="Proteomes" id="UP000199513"/>
    </source>
</evidence>
<keyword evidence="4" id="KW-1185">Reference proteome</keyword>
<accession>A0A1I2E8T9</accession>
<dbReference type="GO" id="GO:0000455">
    <property type="term" value="P:enzyme-directed rRNA pseudouridine synthesis"/>
    <property type="evidence" value="ECO:0007669"/>
    <property type="project" value="TreeGrafter"/>
</dbReference>